<protein>
    <recommendedName>
        <fullName evidence="2">Asparaginase</fullName>
    </recommendedName>
</protein>
<evidence type="ECO:0000313" key="1">
    <source>
        <dbReference type="EMBL" id="CAA9549746.1"/>
    </source>
</evidence>
<reference evidence="1" key="1">
    <citation type="submission" date="2020-02" db="EMBL/GenBank/DDBJ databases">
        <authorList>
            <person name="Meier V. D."/>
        </authorList>
    </citation>
    <scope>NUCLEOTIDE SEQUENCE</scope>
    <source>
        <strain evidence="1">AVDCRST_MAG33</strain>
    </source>
</reference>
<evidence type="ECO:0008006" key="2">
    <source>
        <dbReference type="Google" id="ProtNLM"/>
    </source>
</evidence>
<organism evidence="1">
    <name type="scientific">uncultured Thermomicrobiales bacterium</name>
    <dbReference type="NCBI Taxonomy" id="1645740"/>
    <lineage>
        <taxon>Bacteria</taxon>
        <taxon>Pseudomonadati</taxon>
        <taxon>Thermomicrobiota</taxon>
        <taxon>Thermomicrobia</taxon>
        <taxon>Thermomicrobiales</taxon>
        <taxon>environmental samples</taxon>
    </lineage>
</organism>
<dbReference type="InterPro" id="IPR010349">
    <property type="entry name" value="Asparaginase_II"/>
</dbReference>
<dbReference type="EMBL" id="CADCWK010000066">
    <property type="protein sequence ID" value="CAA9549746.1"/>
    <property type="molecule type" value="Genomic_DNA"/>
</dbReference>
<sequence>MSTVIAQVTRGNLVESQHHGTVVVADTSGKVVASAGDPDERTYFRSSGKPFQAVPLVESGAADRFRFSEAELALACASHDAAPWQQQAVAGMLTKIGLGPAALRCGSAPPYDEDEAARVRLKQVAPSPLHSDCSGKHTGMLATCVHLGYPIDSYLEADHPLQRTILEVMAAVLRLPADQIDRAPDGCSVPTFGAPIGAFAVAYATLARPDIVEADAGGSYAVSLNRLRTAMGNSPQHVGGPNNLDTALMEVTRGRVVAKLGAEGLLCLAIADEGLGIAVSVLDGSARARSEAAFAALDQLGLLRPGELASLRDRQTPAVTNFNGWTVGEIRSSFDLRR</sequence>
<accession>A0A6J4UG73</accession>
<name>A0A6J4UG73_9BACT</name>
<dbReference type="AlphaFoldDB" id="A0A6J4UG73"/>
<gene>
    <name evidence="1" type="ORF">AVDCRST_MAG33-788</name>
</gene>
<proteinExistence type="predicted"/>
<dbReference type="PANTHER" id="PTHR42110:SF1">
    <property type="entry name" value="L-ASPARAGINASE, PUTATIVE (AFU_ORTHOLOGUE AFUA_3G11890)-RELATED"/>
    <property type="match status" value="1"/>
</dbReference>
<dbReference type="Pfam" id="PF06089">
    <property type="entry name" value="Asparaginase_II"/>
    <property type="match status" value="1"/>
</dbReference>
<dbReference type="PANTHER" id="PTHR42110">
    <property type="entry name" value="L-ASPARAGINASE, PUTATIVE (AFU_ORTHOLOGUE AFUA_3G11890)-RELATED"/>
    <property type="match status" value="1"/>
</dbReference>